<sequence>MKNLVTRLLLLMTVSFSLNSCRTDEIIITTEQTQKEKIAFFERLEKDQTLSRNVSPNYAVPFGNSMLAFFKNYPEKKKELENKYGTVDLKISSQDLDLDNGRKLLMFPMLTDGKVTAVIGGIINSERDYLYFDAYQEGHPDRSYLIKTFQEYYDSKAVSKNDSNNPTDVGDVIIIVKKPQLIQPDPWDNGGGIGHDMDGGPSEYTNGEGGGGGGNTNPNTPTTNPCEKAQDGNNAANVISESSEFNDKKAIATNGITNPGPEKGYVFGKDANGNLKTGDVKTGTSSTVSLPATDPNFTVTGSVHTHTGLDSFDSFSPLDFYGMGANQQANPNYNLMFVFGATGAEYSLVITDPVKLKNFISIYKLATSIGEDNGWINGSSIEKDFMHVLDTFVSQGKTLDNAYVLANAYVLTKYDTGMAISKKDTDGKFKTIFVKEKSNSHNTSYNQTTDCNL</sequence>
<comment type="caution">
    <text evidence="2">The sequence shown here is derived from an EMBL/GenBank/DDBJ whole genome shotgun (WGS) entry which is preliminary data.</text>
</comment>
<name>A0ABR4UI39_9FLAO</name>
<dbReference type="Proteomes" id="UP000028719">
    <property type="component" value="Unassembled WGS sequence"/>
</dbReference>
<protein>
    <recommendedName>
        <fullName evidence="4">DUF4329 domain-containing protein</fullName>
    </recommendedName>
</protein>
<reference evidence="2 3" key="1">
    <citation type="submission" date="2014-07" db="EMBL/GenBank/DDBJ databases">
        <title>Genome of Chryseobacterium vrystaatense LMG 22846.</title>
        <authorList>
            <person name="Pipes S.E."/>
            <person name="Stropko S.J."/>
            <person name="Newman J.D."/>
        </authorList>
    </citation>
    <scope>NUCLEOTIDE SEQUENCE [LARGE SCALE GENOMIC DNA]</scope>
    <source>
        <strain evidence="2 3">LMG 22846</strain>
    </source>
</reference>
<accession>A0ABR4UI39</accession>
<evidence type="ECO:0000313" key="3">
    <source>
        <dbReference type="Proteomes" id="UP000028719"/>
    </source>
</evidence>
<evidence type="ECO:0000313" key="2">
    <source>
        <dbReference type="EMBL" id="KFF24318.1"/>
    </source>
</evidence>
<dbReference type="EMBL" id="JPRI01000009">
    <property type="protein sequence ID" value="KFF24318.1"/>
    <property type="molecule type" value="Genomic_DNA"/>
</dbReference>
<evidence type="ECO:0008006" key="4">
    <source>
        <dbReference type="Google" id="ProtNLM"/>
    </source>
</evidence>
<gene>
    <name evidence="2" type="ORF">IW16_20825</name>
</gene>
<feature type="region of interest" description="Disordered" evidence="1">
    <location>
        <begin position="198"/>
        <end position="222"/>
    </location>
</feature>
<proteinExistence type="predicted"/>
<evidence type="ECO:0000256" key="1">
    <source>
        <dbReference type="SAM" id="MobiDB-lite"/>
    </source>
</evidence>
<keyword evidence="3" id="KW-1185">Reference proteome</keyword>
<organism evidence="2 3">
    <name type="scientific">Chryseobacterium vrystaatense</name>
    <dbReference type="NCBI Taxonomy" id="307480"/>
    <lineage>
        <taxon>Bacteria</taxon>
        <taxon>Pseudomonadati</taxon>
        <taxon>Bacteroidota</taxon>
        <taxon>Flavobacteriia</taxon>
        <taxon>Flavobacteriales</taxon>
        <taxon>Weeksellaceae</taxon>
        <taxon>Chryseobacterium group</taxon>
        <taxon>Chryseobacterium</taxon>
    </lineage>
</organism>